<sequence>MWHQSLKSLTSSLSHVGRCRILGGGPRDYRKQRLETMCDMAQSLSHWFRFMHSLSSIKL</sequence>
<dbReference type="EMBL" id="UZAL01037928">
    <property type="protein sequence ID" value="VDP72738.1"/>
    <property type="molecule type" value="Genomic_DNA"/>
</dbReference>
<name>A0A183PRE7_9TREM</name>
<protein>
    <submittedName>
        <fullName evidence="1">Uncharacterized protein</fullName>
    </submittedName>
</protein>
<evidence type="ECO:0000313" key="1">
    <source>
        <dbReference type="EMBL" id="VDP72738.1"/>
    </source>
</evidence>
<gene>
    <name evidence="1" type="ORF">SMTD_LOCUS16933</name>
</gene>
<proteinExistence type="predicted"/>
<organism evidence="1 2">
    <name type="scientific">Schistosoma mattheei</name>
    <dbReference type="NCBI Taxonomy" id="31246"/>
    <lineage>
        <taxon>Eukaryota</taxon>
        <taxon>Metazoa</taxon>
        <taxon>Spiralia</taxon>
        <taxon>Lophotrochozoa</taxon>
        <taxon>Platyhelminthes</taxon>
        <taxon>Trematoda</taxon>
        <taxon>Digenea</taxon>
        <taxon>Strigeidida</taxon>
        <taxon>Schistosomatoidea</taxon>
        <taxon>Schistosomatidae</taxon>
        <taxon>Schistosoma</taxon>
    </lineage>
</organism>
<reference evidence="1 2" key="1">
    <citation type="submission" date="2018-11" db="EMBL/GenBank/DDBJ databases">
        <authorList>
            <consortium name="Pathogen Informatics"/>
        </authorList>
    </citation>
    <scope>NUCLEOTIDE SEQUENCE [LARGE SCALE GENOMIC DNA]</scope>
    <source>
        <strain>Denwood</strain>
        <strain evidence="2">Zambia</strain>
    </source>
</reference>
<dbReference type="AlphaFoldDB" id="A0A183PRE7"/>
<dbReference type="STRING" id="31246.A0A183PRE7"/>
<accession>A0A183PRE7</accession>
<dbReference type="Proteomes" id="UP000269396">
    <property type="component" value="Unassembled WGS sequence"/>
</dbReference>
<evidence type="ECO:0000313" key="2">
    <source>
        <dbReference type="Proteomes" id="UP000269396"/>
    </source>
</evidence>
<keyword evidence="2" id="KW-1185">Reference proteome</keyword>